<dbReference type="PANTHER" id="PTHR35896:SF3">
    <property type="entry name" value="MAJOR FACILITATOR SUPERFAMILY TRANSPORTER"/>
    <property type="match status" value="1"/>
</dbReference>
<dbReference type="OrthoDB" id="3501153at2759"/>
<protein>
    <submittedName>
        <fullName evidence="1">Uncharacterized protein</fullName>
    </submittedName>
</protein>
<gene>
    <name evidence="1" type="ORF">NA56DRAFT_755735</name>
</gene>
<dbReference type="EMBL" id="KZ613531">
    <property type="protein sequence ID" value="PMD13427.1"/>
    <property type="molecule type" value="Genomic_DNA"/>
</dbReference>
<accession>A0A2J6PHA8</accession>
<dbReference type="Proteomes" id="UP000235672">
    <property type="component" value="Unassembled WGS sequence"/>
</dbReference>
<evidence type="ECO:0000313" key="1">
    <source>
        <dbReference type="EMBL" id="PMD13427.1"/>
    </source>
</evidence>
<evidence type="ECO:0000313" key="2">
    <source>
        <dbReference type="Proteomes" id="UP000235672"/>
    </source>
</evidence>
<proteinExistence type="predicted"/>
<keyword evidence="2" id="KW-1185">Reference proteome</keyword>
<dbReference type="InterPro" id="IPR053008">
    <property type="entry name" value="Phomopsin_biosynth_assoc"/>
</dbReference>
<sequence>MSTSVHQPPLREDCGGSLEEAISRGCTFDPLTAAWLPASCSRKWTNEFVNTIGMGYYTERHGKQAIDYAEMPFNSTYYKNRVHHVAHCIFLLLRLGDMRRDVRLDHMTLNPKHQRHCIDLILVESEHSPFARTVQDVGHVLSGSYKPTYEIKAAFGSYWH</sequence>
<reference evidence="1 2" key="1">
    <citation type="submission" date="2016-05" db="EMBL/GenBank/DDBJ databases">
        <title>A degradative enzymes factory behind the ericoid mycorrhizal symbiosis.</title>
        <authorList>
            <consortium name="DOE Joint Genome Institute"/>
            <person name="Martino E."/>
            <person name="Morin E."/>
            <person name="Grelet G."/>
            <person name="Kuo A."/>
            <person name="Kohler A."/>
            <person name="Daghino S."/>
            <person name="Barry K."/>
            <person name="Choi C."/>
            <person name="Cichocki N."/>
            <person name="Clum A."/>
            <person name="Copeland A."/>
            <person name="Hainaut M."/>
            <person name="Haridas S."/>
            <person name="Labutti K."/>
            <person name="Lindquist E."/>
            <person name="Lipzen A."/>
            <person name="Khouja H.-R."/>
            <person name="Murat C."/>
            <person name="Ohm R."/>
            <person name="Olson A."/>
            <person name="Spatafora J."/>
            <person name="Veneault-Fourrey C."/>
            <person name="Henrissat B."/>
            <person name="Grigoriev I."/>
            <person name="Martin F."/>
            <person name="Perotto S."/>
        </authorList>
    </citation>
    <scope>NUCLEOTIDE SEQUENCE [LARGE SCALE GENOMIC DNA]</scope>
    <source>
        <strain evidence="1 2">UAMH 7357</strain>
    </source>
</reference>
<organism evidence="1 2">
    <name type="scientific">Hyaloscypha hepaticicola</name>
    <dbReference type="NCBI Taxonomy" id="2082293"/>
    <lineage>
        <taxon>Eukaryota</taxon>
        <taxon>Fungi</taxon>
        <taxon>Dikarya</taxon>
        <taxon>Ascomycota</taxon>
        <taxon>Pezizomycotina</taxon>
        <taxon>Leotiomycetes</taxon>
        <taxon>Helotiales</taxon>
        <taxon>Hyaloscyphaceae</taxon>
        <taxon>Hyaloscypha</taxon>
    </lineage>
</organism>
<dbReference type="PANTHER" id="PTHR35896">
    <property type="entry name" value="IG-LIKE DOMAIN-CONTAINING PROTEIN"/>
    <property type="match status" value="1"/>
</dbReference>
<dbReference type="AlphaFoldDB" id="A0A2J6PHA8"/>
<name>A0A2J6PHA8_9HELO</name>